<dbReference type="PANTHER" id="PTHR34476:SF1">
    <property type="entry name" value="DNA-DIRECTED RNA POLYMERASE SUBUNIT OMEGA"/>
    <property type="match status" value="1"/>
</dbReference>
<dbReference type="NCBIfam" id="TIGR00690">
    <property type="entry name" value="rpoZ"/>
    <property type="match status" value="1"/>
</dbReference>
<dbReference type="EC" id="2.7.7.6" evidence="2 10"/>
<dbReference type="SMART" id="SM01409">
    <property type="entry name" value="RNA_pol_Rpb6"/>
    <property type="match status" value="1"/>
</dbReference>
<evidence type="ECO:0000256" key="10">
    <source>
        <dbReference type="HAMAP-Rule" id="MF_00366"/>
    </source>
</evidence>
<organism evidence="11 12">
    <name type="scientific">Propionispora vibrioides</name>
    <dbReference type="NCBI Taxonomy" id="112903"/>
    <lineage>
        <taxon>Bacteria</taxon>
        <taxon>Bacillati</taxon>
        <taxon>Bacillota</taxon>
        <taxon>Negativicutes</taxon>
        <taxon>Selenomonadales</taxon>
        <taxon>Sporomusaceae</taxon>
        <taxon>Propionispora</taxon>
    </lineage>
</organism>
<gene>
    <name evidence="10" type="primary">rpoZ</name>
    <name evidence="11" type="ORF">SAMN04490178_101170</name>
</gene>
<evidence type="ECO:0000256" key="9">
    <source>
        <dbReference type="ARBA" id="ARBA00048552"/>
    </source>
</evidence>
<evidence type="ECO:0000256" key="7">
    <source>
        <dbReference type="ARBA" id="ARBA00023163"/>
    </source>
</evidence>
<comment type="subunit">
    <text evidence="10">The RNAP catalytic core consists of 2 alpha, 1 beta, 1 beta' and 1 omega subunit. When a sigma factor is associated with the core the holoenzyme is formed, which can initiate transcription.</text>
</comment>
<dbReference type="STRING" id="112903.SAMN04490178_101170"/>
<dbReference type="OrthoDB" id="9815459at2"/>
<dbReference type="InterPro" id="IPR036161">
    <property type="entry name" value="RPB6/omega-like_sf"/>
</dbReference>
<protein>
    <recommendedName>
        <fullName evidence="3 10">DNA-directed RNA polymerase subunit omega</fullName>
        <shortName evidence="10">RNAP omega subunit</shortName>
        <ecNumber evidence="2 10">2.7.7.6</ecNumber>
    </recommendedName>
    <alternativeName>
        <fullName evidence="10">RNA polymerase omega subunit</fullName>
    </alternativeName>
    <alternativeName>
        <fullName evidence="8 10">Transcriptase subunit omega</fullName>
    </alternativeName>
</protein>
<dbReference type="GO" id="GO:0003677">
    <property type="term" value="F:DNA binding"/>
    <property type="evidence" value="ECO:0007669"/>
    <property type="project" value="UniProtKB-UniRule"/>
</dbReference>
<keyword evidence="5 10" id="KW-0808">Transferase</keyword>
<proteinExistence type="inferred from homology"/>
<dbReference type="RefSeq" id="WP_091743493.1">
    <property type="nucleotide sequence ID" value="NZ_FODY01000001.1"/>
</dbReference>
<evidence type="ECO:0000256" key="1">
    <source>
        <dbReference type="ARBA" id="ARBA00006711"/>
    </source>
</evidence>
<dbReference type="GO" id="GO:0000428">
    <property type="term" value="C:DNA-directed RNA polymerase complex"/>
    <property type="evidence" value="ECO:0007669"/>
    <property type="project" value="UniProtKB-KW"/>
</dbReference>
<evidence type="ECO:0000256" key="4">
    <source>
        <dbReference type="ARBA" id="ARBA00022478"/>
    </source>
</evidence>
<dbReference type="HAMAP" id="MF_00366">
    <property type="entry name" value="RNApol_bact_RpoZ"/>
    <property type="match status" value="1"/>
</dbReference>
<keyword evidence="4 10" id="KW-0240">DNA-directed RNA polymerase</keyword>
<evidence type="ECO:0000313" key="11">
    <source>
        <dbReference type="EMBL" id="SEO31050.1"/>
    </source>
</evidence>
<name>A0A1H8NN50_9FIRM</name>
<keyword evidence="6 10" id="KW-0548">Nucleotidyltransferase</keyword>
<comment type="catalytic activity">
    <reaction evidence="9 10">
        <text>RNA(n) + a ribonucleoside 5'-triphosphate = RNA(n+1) + diphosphate</text>
        <dbReference type="Rhea" id="RHEA:21248"/>
        <dbReference type="Rhea" id="RHEA-COMP:14527"/>
        <dbReference type="Rhea" id="RHEA-COMP:17342"/>
        <dbReference type="ChEBI" id="CHEBI:33019"/>
        <dbReference type="ChEBI" id="CHEBI:61557"/>
        <dbReference type="ChEBI" id="CHEBI:140395"/>
        <dbReference type="EC" id="2.7.7.6"/>
    </reaction>
</comment>
<evidence type="ECO:0000256" key="2">
    <source>
        <dbReference type="ARBA" id="ARBA00012418"/>
    </source>
</evidence>
<evidence type="ECO:0000256" key="3">
    <source>
        <dbReference type="ARBA" id="ARBA00013725"/>
    </source>
</evidence>
<evidence type="ECO:0000313" key="12">
    <source>
        <dbReference type="Proteomes" id="UP000198847"/>
    </source>
</evidence>
<dbReference type="PANTHER" id="PTHR34476">
    <property type="entry name" value="DNA-DIRECTED RNA POLYMERASE SUBUNIT OMEGA"/>
    <property type="match status" value="1"/>
</dbReference>
<dbReference type="SUPFAM" id="SSF63562">
    <property type="entry name" value="RPB6/omega subunit-like"/>
    <property type="match status" value="1"/>
</dbReference>
<accession>A0A1H8NN50</accession>
<dbReference type="GO" id="GO:0003899">
    <property type="term" value="F:DNA-directed RNA polymerase activity"/>
    <property type="evidence" value="ECO:0007669"/>
    <property type="project" value="UniProtKB-UniRule"/>
</dbReference>
<dbReference type="GO" id="GO:0006351">
    <property type="term" value="P:DNA-templated transcription"/>
    <property type="evidence" value="ECO:0007669"/>
    <property type="project" value="UniProtKB-UniRule"/>
</dbReference>
<comment type="function">
    <text evidence="10">Promotes RNA polymerase assembly. Latches the N- and C-terminal regions of the beta' subunit thereby facilitating its interaction with the beta and alpha subunits.</text>
</comment>
<dbReference type="Pfam" id="PF01192">
    <property type="entry name" value="RNA_pol_Rpb6"/>
    <property type="match status" value="1"/>
</dbReference>
<dbReference type="InterPro" id="IPR006110">
    <property type="entry name" value="Pol_omega/Rpo6/RPB6"/>
</dbReference>
<keyword evidence="7 10" id="KW-0804">Transcription</keyword>
<reference evidence="11 12" key="1">
    <citation type="submission" date="2016-10" db="EMBL/GenBank/DDBJ databases">
        <authorList>
            <person name="de Groot N.N."/>
        </authorList>
    </citation>
    <scope>NUCLEOTIDE SEQUENCE [LARGE SCALE GENOMIC DNA]</scope>
    <source>
        <strain evidence="11 12">DSM 13305</strain>
    </source>
</reference>
<dbReference type="Gene3D" id="3.90.940.10">
    <property type="match status" value="1"/>
</dbReference>
<keyword evidence="12" id="KW-1185">Reference proteome</keyword>
<dbReference type="InterPro" id="IPR003716">
    <property type="entry name" value="DNA-dir_RNA_pol_omega"/>
</dbReference>
<dbReference type="AlphaFoldDB" id="A0A1H8NN50"/>
<dbReference type="EMBL" id="FODY01000001">
    <property type="protein sequence ID" value="SEO31050.1"/>
    <property type="molecule type" value="Genomic_DNA"/>
</dbReference>
<sequence length="68" mass="7476">MIHPSLDVLVGKVDSKYTLVVLAAKRAREIMDGEDALVDSKSNKQVTIALEEVASDKISYERTKTGIK</sequence>
<comment type="similarity">
    <text evidence="1 10">Belongs to the RNA polymerase subunit omega family.</text>
</comment>
<evidence type="ECO:0000256" key="5">
    <source>
        <dbReference type="ARBA" id="ARBA00022679"/>
    </source>
</evidence>
<evidence type="ECO:0000256" key="6">
    <source>
        <dbReference type="ARBA" id="ARBA00022695"/>
    </source>
</evidence>
<evidence type="ECO:0000256" key="8">
    <source>
        <dbReference type="ARBA" id="ARBA00029924"/>
    </source>
</evidence>
<dbReference type="Proteomes" id="UP000198847">
    <property type="component" value="Unassembled WGS sequence"/>
</dbReference>